<sequence>MHVVLWVLRCMMLLELLNDGLELVVPLDTTKNYIKLGEMPRQTSAEDVVMAQPEPVCPLANRDHSHGATDTGKRKGKTTSRDGDRSKVEGAIDPGSTVYSTAERKSSLDLNDGREAFGWVRSVHNRDPEGLYLKVSQLGGNQYKTN</sequence>
<feature type="region of interest" description="Disordered" evidence="1">
    <location>
        <begin position="57"/>
        <end position="106"/>
    </location>
</feature>
<evidence type="ECO:0008006" key="5">
    <source>
        <dbReference type="Google" id="ProtNLM"/>
    </source>
</evidence>
<reference evidence="4" key="1">
    <citation type="journal article" date="2017" name="Nat. Ecol. Evol.">
        <title>Genome expansion and lineage-specific genetic innovations in the forest pathogenic fungi Armillaria.</title>
        <authorList>
            <person name="Sipos G."/>
            <person name="Prasanna A.N."/>
            <person name="Walter M.C."/>
            <person name="O'Connor E."/>
            <person name="Balint B."/>
            <person name="Krizsan K."/>
            <person name="Kiss B."/>
            <person name="Hess J."/>
            <person name="Varga T."/>
            <person name="Slot J."/>
            <person name="Riley R."/>
            <person name="Boka B."/>
            <person name="Rigling D."/>
            <person name="Barry K."/>
            <person name="Lee J."/>
            <person name="Mihaltcheva S."/>
            <person name="LaButti K."/>
            <person name="Lipzen A."/>
            <person name="Waldron R."/>
            <person name="Moloney N.M."/>
            <person name="Sperisen C."/>
            <person name="Kredics L."/>
            <person name="Vagvoelgyi C."/>
            <person name="Patrignani A."/>
            <person name="Fitzpatrick D."/>
            <person name="Nagy I."/>
            <person name="Doyle S."/>
            <person name="Anderson J.B."/>
            <person name="Grigoriev I.V."/>
            <person name="Gueldener U."/>
            <person name="Muensterkoetter M."/>
            <person name="Nagy L.G."/>
        </authorList>
    </citation>
    <scope>NUCLEOTIDE SEQUENCE [LARGE SCALE GENOMIC DNA]</scope>
    <source>
        <strain evidence="4">28-4</strain>
    </source>
</reference>
<keyword evidence="2" id="KW-0732">Signal</keyword>
<dbReference type="EMBL" id="KZ293423">
    <property type="protein sequence ID" value="PBK71799.1"/>
    <property type="molecule type" value="Genomic_DNA"/>
</dbReference>
<protein>
    <recommendedName>
        <fullName evidence="5">Hypervirulence associated protein TUDOR domain-containing protein</fullName>
    </recommendedName>
</protein>
<feature type="chain" id="PRO_5013554348" description="Hypervirulence associated protein TUDOR domain-containing protein" evidence="2">
    <location>
        <begin position="23"/>
        <end position="146"/>
    </location>
</feature>
<organism evidence="3 4">
    <name type="scientific">Armillaria solidipes</name>
    <dbReference type="NCBI Taxonomy" id="1076256"/>
    <lineage>
        <taxon>Eukaryota</taxon>
        <taxon>Fungi</taxon>
        <taxon>Dikarya</taxon>
        <taxon>Basidiomycota</taxon>
        <taxon>Agaricomycotina</taxon>
        <taxon>Agaricomycetes</taxon>
        <taxon>Agaricomycetidae</taxon>
        <taxon>Agaricales</taxon>
        <taxon>Marasmiineae</taxon>
        <taxon>Physalacriaceae</taxon>
        <taxon>Armillaria</taxon>
    </lineage>
</organism>
<gene>
    <name evidence="3" type="ORF">ARMSODRAFT_973370</name>
</gene>
<dbReference type="Proteomes" id="UP000218334">
    <property type="component" value="Unassembled WGS sequence"/>
</dbReference>
<dbReference type="AlphaFoldDB" id="A0A2H3BLR1"/>
<evidence type="ECO:0000256" key="1">
    <source>
        <dbReference type="SAM" id="MobiDB-lite"/>
    </source>
</evidence>
<evidence type="ECO:0000256" key="2">
    <source>
        <dbReference type="SAM" id="SignalP"/>
    </source>
</evidence>
<proteinExistence type="predicted"/>
<keyword evidence="4" id="KW-1185">Reference proteome</keyword>
<name>A0A2H3BLR1_9AGAR</name>
<evidence type="ECO:0000313" key="3">
    <source>
        <dbReference type="EMBL" id="PBK71799.1"/>
    </source>
</evidence>
<feature type="signal peptide" evidence="2">
    <location>
        <begin position="1"/>
        <end position="22"/>
    </location>
</feature>
<evidence type="ECO:0000313" key="4">
    <source>
        <dbReference type="Proteomes" id="UP000218334"/>
    </source>
</evidence>
<feature type="compositionally biased region" description="Basic and acidic residues" evidence="1">
    <location>
        <begin position="61"/>
        <end position="90"/>
    </location>
</feature>
<accession>A0A2H3BLR1</accession>